<dbReference type="EMBL" id="MU865029">
    <property type="protein sequence ID" value="KAK4459714.1"/>
    <property type="molecule type" value="Genomic_DNA"/>
</dbReference>
<dbReference type="Gene3D" id="1.20.1280.50">
    <property type="match status" value="1"/>
</dbReference>
<proteinExistence type="predicted"/>
<comment type="caution">
    <text evidence="2">The sequence shown here is derived from an EMBL/GenBank/DDBJ whole genome shotgun (WGS) entry which is preliminary data.</text>
</comment>
<dbReference type="Proteomes" id="UP001321749">
    <property type="component" value="Unassembled WGS sequence"/>
</dbReference>
<evidence type="ECO:0000313" key="3">
    <source>
        <dbReference type="Proteomes" id="UP001321749"/>
    </source>
</evidence>
<reference evidence="2" key="2">
    <citation type="submission" date="2023-06" db="EMBL/GenBank/DDBJ databases">
        <authorList>
            <consortium name="Lawrence Berkeley National Laboratory"/>
            <person name="Mondo S.J."/>
            <person name="Hensen N."/>
            <person name="Bonometti L."/>
            <person name="Westerberg I."/>
            <person name="Brannstrom I.O."/>
            <person name="Guillou S."/>
            <person name="Cros-Aarteil S."/>
            <person name="Calhoun S."/>
            <person name="Haridas S."/>
            <person name="Kuo A."/>
            <person name="Pangilinan J."/>
            <person name="Riley R."/>
            <person name="Labutti K."/>
            <person name="Andreopoulos B."/>
            <person name="Lipzen A."/>
            <person name="Chen C."/>
            <person name="Yanf M."/>
            <person name="Daum C."/>
            <person name="Ng V."/>
            <person name="Clum A."/>
            <person name="Steindorff A."/>
            <person name="Ohm R."/>
            <person name="Martin F."/>
            <person name="Silar P."/>
            <person name="Natvig D."/>
            <person name="Lalanne C."/>
            <person name="Gautier V."/>
            <person name="Ament-Velasquez S.L."/>
            <person name="Kruys A."/>
            <person name="Hutchinson M.I."/>
            <person name="Powell A.J."/>
            <person name="Barry K."/>
            <person name="Miller A.N."/>
            <person name="Grigoriev I.V."/>
            <person name="Debuchy R."/>
            <person name="Gladieux P."/>
            <person name="Thoren M.H."/>
            <person name="Johannesson H."/>
        </authorList>
    </citation>
    <scope>NUCLEOTIDE SEQUENCE</scope>
    <source>
        <strain evidence="2">PSN324</strain>
    </source>
</reference>
<evidence type="ECO:0000259" key="1">
    <source>
        <dbReference type="PROSITE" id="PS50181"/>
    </source>
</evidence>
<dbReference type="CDD" id="cd09917">
    <property type="entry name" value="F-box_SF"/>
    <property type="match status" value="1"/>
</dbReference>
<dbReference type="InterPro" id="IPR001810">
    <property type="entry name" value="F-box_dom"/>
</dbReference>
<feature type="domain" description="F-box" evidence="1">
    <location>
        <begin position="11"/>
        <end position="63"/>
    </location>
</feature>
<sequence length="381" mass="42842">MTSSSTPSPQQQGLLGLPNEILIDIFSYLDDRSVKKSLTVSRRWHEFAWQVFVRDLDLTEDRLVRLTGAGGPLEKLQPHVRTVNITILAYEHYAMYSSVGNDIPGVLRLINRYHNRLNSALSLLLATLRQSPGLKRINLRTVPVVQSMRPKFSSRLSQEVWDTHSEHPHPMYEWAGSPKLLCPANFPSEQLTDLTLDFAQDFVGFKSSESAGSGAGRVHICAVIGSELLPNLRRLRCRLKDMCRALVTAPESSAVGLGGKPLPLKLEEVIINTDVPLNDWCMGRYSEISREFVQPCGVRKVNNAALGELQDELRAGLRNLAARMKKPKMVRLIWKYPHSSRTAAWDALTGKSMWISSKGEWDVKFGRWADFVDVDALARIN</sequence>
<dbReference type="SUPFAM" id="SSF81383">
    <property type="entry name" value="F-box domain"/>
    <property type="match status" value="1"/>
</dbReference>
<keyword evidence="3" id="KW-1185">Reference proteome</keyword>
<reference evidence="2" key="1">
    <citation type="journal article" date="2023" name="Mol. Phylogenet. Evol.">
        <title>Genome-scale phylogeny and comparative genomics of the fungal order Sordariales.</title>
        <authorList>
            <person name="Hensen N."/>
            <person name="Bonometti L."/>
            <person name="Westerberg I."/>
            <person name="Brannstrom I.O."/>
            <person name="Guillou S."/>
            <person name="Cros-Aarteil S."/>
            <person name="Calhoun S."/>
            <person name="Haridas S."/>
            <person name="Kuo A."/>
            <person name="Mondo S."/>
            <person name="Pangilinan J."/>
            <person name="Riley R."/>
            <person name="LaButti K."/>
            <person name="Andreopoulos B."/>
            <person name="Lipzen A."/>
            <person name="Chen C."/>
            <person name="Yan M."/>
            <person name="Daum C."/>
            <person name="Ng V."/>
            <person name="Clum A."/>
            <person name="Steindorff A."/>
            <person name="Ohm R.A."/>
            <person name="Martin F."/>
            <person name="Silar P."/>
            <person name="Natvig D.O."/>
            <person name="Lalanne C."/>
            <person name="Gautier V."/>
            <person name="Ament-Velasquez S.L."/>
            <person name="Kruys A."/>
            <person name="Hutchinson M.I."/>
            <person name="Powell A.J."/>
            <person name="Barry K."/>
            <person name="Miller A.N."/>
            <person name="Grigoriev I.V."/>
            <person name="Debuchy R."/>
            <person name="Gladieux P."/>
            <person name="Hiltunen Thoren M."/>
            <person name="Johannesson H."/>
        </authorList>
    </citation>
    <scope>NUCLEOTIDE SEQUENCE</scope>
    <source>
        <strain evidence="2">PSN324</strain>
    </source>
</reference>
<organism evidence="2 3">
    <name type="scientific">Cladorrhinum samala</name>
    <dbReference type="NCBI Taxonomy" id="585594"/>
    <lineage>
        <taxon>Eukaryota</taxon>
        <taxon>Fungi</taxon>
        <taxon>Dikarya</taxon>
        <taxon>Ascomycota</taxon>
        <taxon>Pezizomycotina</taxon>
        <taxon>Sordariomycetes</taxon>
        <taxon>Sordariomycetidae</taxon>
        <taxon>Sordariales</taxon>
        <taxon>Podosporaceae</taxon>
        <taxon>Cladorrhinum</taxon>
    </lineage>
</organism>
<accession>A0AAV9HHZ4</accession>
<evidence type="ECO:0000313" key="2">
    <source>
        <dbReference type="EMBL" id="KAK4459714.1"/>
    </source>
</evidence>
<name>A0AAV9HHZ4_9PEZI</name>
<dbReference type="Pfam" id="PF12937">
    <property type="entry name" value="F-box-like"/>
    <property type="match status" value="1"/>
</dbReference>
<dbReference type="PROSITE" id="PS50181">
    <property type="entry name" value="FBOX"/>
    <property type="match status" value="1"/>
</dbReference>
<dbReference type="InterPro" id="IPR036047">
    <property type="entry name" value="F-box-like_dom_sf"/>
</dbReference>
<dbReference type="AlphaFoldDB" id="A0AAV9HHZ4"/>
<gene>
    <name evidence="2" type="ORF">QBC42DRAFT_299159</name>
</gene>
<protein>
    <recommendedName>
        <fullName evidence="1">F-box domain-containing protein</fullName>
    </recommendedName>
</protein>